<name>A0A803KSH4_CHEQI</name>
<dbReference type="OMA" id="PKLAYMM"/>
<organism evidence="3 4">
    <name type="scientific">Chenopodium quinoa</name>
    <name type="common">Quinoa</name>
    <dbReference type="NCBI Taxonomy" id="63459"/>
    <lineage>
        <taxon>Eukaryota</taxon>
        <taxon>Viridiplantae</taxon>
        <taxon>Streptophyta</taxon>
        <taxon>Embryophyta</taxon>
        <taxon>Tracheophyta</taxon>
        <taxon>Spermatophyta</taxon>
        <taxon>Magnoliopsida</taxon>
        <taxon>eudicotyledons</taxon>
        <taxon>Gunneridae</taxon>
        <taxon>Pentapetalae</taxon>
        <taxon>Caryophyllales</taxon>
        <taxon>Chenopodiaceae</taxon>
        <taxon>Chenopodioideae</taxon>
        <taxon>Atripliceae</taxon>
        <taxon>Chenopodium</taxon>
    </lineage>
</organism>
<evidence type="ECO:0000313" key="3">
    <source>
        <dbReference type="EnsemblPlants" id="AUR62001982-RA:cds"/>
    </source>
</evidence>
<feature type="domain" description="Aminotransferase class V" evidence="2">
    <location>
        <begin position="1"/>
        <end position="387"/>
    </location>
</feature>
<dbReference type="PANTHER" id="PTHR43586:SF8">
    <property type="entry name" value="CYSTEINE DESULFURASE 1, CHLOROPLASTIC"/>
    <property type="match status" value="1"/>
</dbReference>
<reference evidence="3" key="1">
    <citation type="journal article" date="2017" name="Nature">
        <title>The genome of Chenopodium quinoa.</title>
        <authorList>
            <person name="Jarvis D.E."/>
            <person name="Ho Y.S."/>
            <person name="Lightfoot D.J."/>
            <person name="Schmoeckel S.M."/>
            <person name="Li B."/>
            <person name="Borm T.J.A."/>
            <person name="Ohyanagi H."/>
            <person name="Mineta K."/>
            <person name="Michell C.T."/>
            <person name="Saber N."/>
            <person name="Kharbatia N.M."/>
            <person name="Rupper R.R."/>
            <person name="Sharp A.R."/>
            <person name="Dally N."/>
            <person name="Boughton B.A."/>
            <person name="Woo Y.H."/>
            <person name="Gao G."/>
            <person name="Schijlen E.G.W.M."/>
            <person name="Guo X."/>
            <person name="Momin A.A."/>
            <person name="Negrao S."/>
            <person name="Al-Babili S."/>
            <person name="Gehring C."/>
            <person name="Roessner U."/>
            <person name="Jung C."/>
            <person name="Murphy K."/>
            <person name="Arold S.T."/>
            <person name="Gojobori T."/>
            <person name="van der Linden C.G."/>
            <person name="van Loo E.N."/>
            <person name="Jellen E.N."/>
            <person name="Maughan P.J."/>
            <person name="Tester M."/>
        </authorList>
    </citation>
    <scope>NUCLEOTIDE SEQUENCE [LARGE SCALE GENOMIC DNA]</scope>
    <source>
        <strain evidence="3">cv. PI 614886</strain>
    </source>
</reference>
<evidence type="ECO:0000313" key="4">
    <source>
        <dbReference type="Proteomes" id="UP000596660"/>
    </source>
</evidence>
<dbReference type="InterPro" id="IPR015422">
    <property type="entry name" value="PyrdxlP-dep_Trfase_small"/>
</dbReference>
<accession>A0A803KSH4</accession>
<dbReference type="SUPFAM" id="SSF53383">
    <property type="entry name" value="PLP-dependent transferases"/>
    <property type="match status" value="1"/>
</dbReference>
<dbReference type="AlphaFoldDB" id="A0A803KSH4"/>
<dbReference type="Pfam" id="PF00266">
    <property type="entry name" value="Aminotran_5"/>
    <property type="match status" value="1"/>
</dbReference>
<protein>
    <recommendedName>
        <fullName evidence="2">Aminotransferase class V domain-containing protein</fullName>
    </recommendedName>
</protein>
<sequence>MEEAARYIKRCLGGGEEDAILFCGSGTTAAIKRLQEVMGVAIASTLRSRVLETLRNGERWVVFLGPYEHHSNLLSWRNSLVEVVEIALTKDGGSIDMEALRVQLEHYESTNRPMLGSFSACSNVTGIVSDTRAIARLLHQYGAFACFDFAASGPYVEINTKAGEIDGYDAVFVSPHKFIGGAGSPGILLMSKKLYLLTSSTPSTCGGGTVSYVNGFSEEDTLYSNSVEERENAGTPPITQTIRAALAFWVKEYIGVETIEEQEHNYMARAVAKLGNIKNIVILRNTSLKRLAILSFLVYPATQNRGKQDPGQRKPLNGRFVAKLLNDLFGIQARGGCACAGPYGHYLLNVDKDYSLALRASIQQGYEGVKPAWTRVSFPYYMSKEEFKSVLDAVEFVATYGHQFLALYHFNWRNGDWTYNNRAFDEILHNARNNIKDEVKLASFMQDLKLRAKVVKGTDTNKNTNDKNLTAKYDSYLETAIFIASLLPTKPKQGWIPEELDIDIPFSI</sequence>
<evidence type="ECO:0000259" key="2">
    <source>
        <dbReference type="Pfam" id="PF00266"/>
    </source>
</evidence>
<dbReference type="Gramene" id="AUR62001982-RA">
    <property type="protein sequence ID" value="AUR62001982-RA:cds"/>
    <property type="gene ID" value="AUR62001982"/>
</dbReference>
<keyword evidence="4" id="KW-1185">Reference proteome</keyword>
<gene>
    <name evidence="3" type="primary">LOC110717918</name>
</gene>
<proteinExistence type="predicted"/>
<dbReference type="Gene3D" id="3.40.640.10">
    <property type="entry name" value="Type I PLP-dependent aspartate aminotransferase-like (Major domain)"/>
    <property type="match status" value="1"/>
</dbReference>
<dbReference type="InterPro" id="IPR000192">
    <property type="entry name" value="Aminotrans_V_dom"/>
</dbReference>
<dbReference type="EnsemblPlants" id="AUR62001982-RA">
    <property type="protein sequence ID" value="AUR62001982-RA:cds"/>
    <property type="gene ID" value="AUR62001982"/>
</dbReference>
<evidence type="ECO:0000256" key="1">
    <source>
        <dbReference type="ARBA" id="ARBA00022898"/>
    </source>
</evidence>
<dbReference type="PANTHER" id="PTHR43586">
    <property type="entry name" value="CYSTEINE DESULFURASE"/>
    <property type="match status" value="1"/>
</dbReference>
<reference evidence="3" key="2">
    <citation type="submission" date="2021-03" db="UniProtKB">
        <authorList>
            <consortium name="EnsemblPlants"/>
        </authorList>
    </citation>
    <scope>IDENTIFICATION</scope>
</reference>
<keyword evidence="1" id="KW-0663">Pyridoxal phosphate</keyword>
<dbReference type="Gene3D" id="3.90.1150.10">
    <property type="entry name" value="Aspartate Aminotransferase, domain 1"/>
    <property type="match status" value="1"/>
</dbReference>
<dbReference type="InterPro" id="IPR015424">
    <property type="entry name" value="PyrdxlP-dep_Trfase"/>
</dbReference>
<dbReference type="InterPro" id="IPR015421">
    <property type="entry name" value="PyrdxlP-dep_Trfase_major"/>
</dbReference>
<dbReference type="Proteomes" id="UP000596660">
    <property type="component" value="Unplaced"/>
</dbReference>